<evidence type="ECO:0000256" key="10">
    <source>
        <dbReference type="PIRNR" id="PIRNR000804"/>
    </source>
</evidence>
<dbReference type="PANTHER" id="PTHR30478:SF0">
    <property type="entry name" value="BETA SLIDING CLAMP"/>
    <property type="match status" value="1"/>
</dbReference>
<dbReference type="InterPro" id="IPR022637">
    <property type="entry name" value="DNA_polIII_beta_cen"/>
</dbReference>
<dbReference type="AlphaFoldDB" id="A0AA51X5P6"/>
<dbReference type="NCBIfam" id="TIGR00663">
    <property type="entry name" value="dnan"/>
    <property type="match status" value="1"/>
</dbReference>
<evidence type="ECO:0000256" key="8">
    <source>
        <dbReference type="ARBA" id="ARBA00022932"/>
    </source>
</evidence>
<keyword evidence="15" id="KW-1185">Reference proteome</keyword>
<dbReference type="PANTHER" id="PTHR30478">
    <property type="entry name" value="DNA POLYMERASE III SUBUNIT BETA"/>
    <property type="match status" value="1"/>
</dbReference>
<dbReference type="GO" id="GO:0009360">
    <property type="term" value="C:DNA polymerase III complex"/>
    <property type="evidence" value="ECO:0007669"/>
    <property type="project" value="InterPro"/>
</dbReference>
<evidence type="ECO:0000256" key="1">
    <source>
        <dbReference type="ARBA" id="ARBA00004496"/>
    </source>
</evidence>
<evidence type="ECO:0000256" key="5">
    <source>
        <dbReference type="ARBA" id="ARBA00022679"/>
    </source>
</evidence>
<dbReference type="Pfam" id="PF02768">
    <property type="entry name" value="DNA_pol3_beta_3"/>
    <property type="match status" value="1"/>
</dbReference>
<evidence type="ECO:0000256" key="2">
    <source>
        <dbReference type="ARBA" id="ARBA00010752"/>
    </source>
</evidence>
<dbReference type="Gene3D" id="3.70.10.10">
    <property type="match status" value="1"/>
</dbReference>
<keyword evidence="8 10" id="KW-0239">DNA-directed DNA polymerase</keyword>
<dbReference type="GO" id="GO:0006271">
    <property type="term" value="P:DNA strand elongation involved in DNA replication"/>
    <property type="evidence" value="ECO:0007669"/>
    <property type="project" value="TreeGrafter"/>
</dbReference>
<dbReference type="Pfam" id="PF00712">
    <property type="entry name" value="DNA_pol3_beta"/>
    <property type="match status" value="1"/>
</dbReference>
<name>A0AA51X5P6_9GAMM</name>
<evidence type="ECO:0000256" key="4">
    <source>
        <dbReference type="ARBA" id="ARBA00022490"/>
    </source>
</evidence>
<dbReference type="Proteomes" id="UP001239782">
    <property type="component" value="Chromosome"/>
</dbReference>
<dbReference type="RefSeq" id="WP_309201185.1">
    <property type="nucleotide sequence ID" value="NZ_CP133548.1"/>
</dbReference>
<dbReference type="Pfam" id="PF02767">
    <property type="entry name" value="DNA_pol3_beta_2"/>
    <property type="match status" value="1"/>
</dbReference>
<keyword evidence="9" id="KW-0238">DNA-binding</keyword>
<sequence>MKLALSQQALFGPLQLISGAVEKRQTLPVLANVLLQVEDGNLSITGTDLEVEMMAHIPLSGEYEPGEVTVPAKKLVDIVKSLNSVDNIRLELVENKVKLITPKSRFTLSTLPATEFPNLEESLGLIDIKLDVNELRGVIGSTQFAMAQQDVRYYLNGMLFDFSPEQKLIAVATDGHRLALSSTPLESSVQDRQQAIVPRKGVLELSRFLASVDEDIQLSISANHIRASSNHFSFTSKLVDGKYPDYEKVLPRGGDKLVVANKNALKESLQKASILCNEKFRGVRFNLQPGLVQIHSNNPEQEEAEIELEIDYSGPELEIGFNVNYMLDVLNTTQSEQVKLTFSDANSSLLVEEVEGSSSVYVIMPMRL</sequence>
<comment type="subcellular location">
    <subcellularLocation>
        <location evidence="1 10">Cytoplasm</location>
    </subcellularLocation>
</comment>
<dbReference type="KEGG" id="plei:Q9312_12480"/>
<evidence type="ECO:0000256" key="6">
    <source>
        <dbReference type="ARBA" id="ARBA00022695"/>
    </source>
</evidence>
<dbReference type="SUPFAM" id="SSF55979">
    <property type="entry name" value="DNA clamp"/>
    <property type="match status" value="3"/>
</dbReference>
<evidence type="ECO:0000259" key="11">
    <source>
        <dbReference type="Pfam" id="PF00712"/>
    </source>
</evidence>
<evidence type="ECO:0000313" key="15">
    <source>
        <dbReference type="Proteomes" id="UP001239782"/>
    </source>
</evidence>
<keyword evidence="7 10" id="KW-0235">DNA replication</keyword>
<feature type="domain" description="DNA polymerase III beta sliding clamp C-terminal" evidence="13">
    <location>
        <begin position="248"/>
        <end position="367"/>
    </location>
</feature>
<evidence type="ECO:0000256" key="7">
    <source>
        <dbReference type="ARBA" id="ARBA00022705"/>
    </source>
</evidence>
<feature type="domain" description="DNA polymerase III beta sliding clamp N-terminal" evidence="11">
    <location>
        <begin position="1"/>
        <end position="119"/>
    </location>
</feature>
<dbReference type="GO" id="GO:0008408">
    <property type="term" value="F:3'-5' exonuclease activity"/>
    <property type="evidence" value="ECO:0007669"/>
    <property type="project" value="InterPro"/>
</dbReference>
<feature type="domain" description="DNA polymerase III beta sliding clamp central" evidence="12">
    <location>
        <begin position="130"/>
        <end position="245"/>
    </location>
</feature>
<dbReference type="InterPro" id="IPR022635">
    <property type="entry name" value="DNA_polIII_beta_C"/>
</dbReference>
<dbReference type="Gene3D" id="3.10.150.10">
    <property type="entry name" value="DNA Polymerase III, subunit A, domain 2"/>
    <property type="match status" value="1"/>
</dbReference>
<dbReference type="GO" id="GO:0003677">
    <property type="term" value="F:DNA binding"/>
    <property type="evidence" value="ECO:0007669"/>
    <property type="project" value="UniProtKB-UniRule"/>
</dbReference>
<dbReference type="PIRSF" id="PIRSF000804">
    <property type="entry name" value="DNA_pol_III_b"/>
    <property type="match status" value="1"/>
</dbReference>
<evidence type="ECO:0000259" key="13">
    <source>
        <dbReference type="Pfam" id="PF02768"/>
    </source>
</evidence>
<keyword evidence="4 10" id="KW-0963">Cytoplasm</keyword>
<gene>
    <name evidence="14" type="primary">dnaN</name>
    <name evidence="14" type="ORF">Q9312_12480</name>
</gene>
<evidence type="ECO:0000259" key="12">
    <source>
        <dbReference type="Pfam" id="PF02767"/>
    </source>
</evidence>
<dbReference type="EMBL" id="CP133548">
    <property type="protein sequence ID" value="WMS86034.1"/>
    <property type="molecule type" value="Genomic_DNA"/>
</dbReference>
<comment type="function">
    <text evidence="10">Confers DNA tethering and processivity to DNA polymerases and other proteins. Acts as a clamp, forming a ring around DNA (a reaction catalyzed by the clamp-loading complex) which diffuses in an ATP-independent manner freely and bidirectionally along dsDNA. Initially characterized for its ability to contact the catalytic subunit of DNA polymerase III (Pol III), a complex, multichain enzyme responsible for most of the replicative synthesis in bacteria; Pol III exhibits 3'-5' exonuclease proofreading activity. The beta chain is required for initiation of replication as well as for processivity of DNA replication.</text>
</comment>
<dbReference type="InterPro" id="IPR001001">
    <property type="entry name" value="DNA_polIII_beta"/>
</dbReference>
<dbReference type="GO" id="GO:0003887">
    <property type="term" value="F:DNA-directed DNA polymerase activity"/>
    <property type="evidence" value="ECO:0007669"/>
    <property type="project" value="UniProtKB-UniRule"/>
</dbReference>
<dbReference type="CDD" id="cd00140">
    <property type="entry name" value="beta_clamp"/>
    <property type="match status" value="1"/>
</dbReference>
<keyword evidence="5 10" id="KW-0808">Transferase</keyword>
<dbReference type="GO" id="GO:0005737">
    <property type="term" value="C:cytoplasm"/>
    <property type="evidence" value="ECO:0007669"/>
    <property type="project" value="UniProtKB-SubCell"/>
</dbReference>
<evidence type="ECO:0000256" key="9">
    <source>
        <dbReference type="ARBA" id="ARBA00023125"/>
    </source>
</evidence>
<comment type="subunit">
    <text evidence="10">Forms a ring-shaped head-to-tail homodimer around DNA.</text>
</comment>
<protein>
    <recommendedName>
        <fullName evidence="3 10">Beta sliding clamp</fullName>
    </recommendedName>
</protein>
<reference evidence="14 15" key="1">
    <citation type="submission" date="2023-08" db="EMBL/GenBank/DDBJ databases">
        <title>Pleionea litopenaei sp. nov., isolated from stomach of juvenile Litopenaeus vannamei.</title>
        <authorList>
            <person name="Rho A.M."/>
            <person name="Hwang C.Y."/>
        </authorList>
    </citation>
    <scope>NUCLEOTIDE SEQUENCE [LARGE SCALE GENOMIC DNA]</scope>
    <source>
        <strain evidence="14 15">HL-JVS1</strain>
    </source>
</reference>
<comment type="similarity">
    <text evidence="2 10">Belongs to the beta sliding clamp family.</text>
</comment>
<proteinExistence type="inferred from homology"/>
<evidence type="ECO:0000313" key="14">
    <source>
        <dbReference type="EMBL" id="WMS86034.1"/>
    </source>
</evidence>
<organism evidence="14 15">
    <name type="scientific">Pleionea litopenaei</name>
    <dbReference type="NCBI Taxonomy" id="3070815"/>
    <lineage>
        <taxon>Bacteria</taxon>
        <taxon>Pseudomonadati</taxon>
        <taxon>Pseudomonadota</taxon>
        <taxon>Gammaproteobacteria</taxon>
        <taxon>Oceanospirillales</taxon>
        <taxon>Pleioneaceae</taxon>
        <taxon>Pleionea</taxon>
    </lineage>
</organism>
<dbReference type="InterPro" id="IPR022634">
    <property type="entry name" value="DNA_polIII_beta_N"/>
</dbReference>
<keyword evidence="6 10" id="KW-0548">Nucleotidyltransferase</keyword>
<evidence type="ECO:0000256" key="3">
    <source>
        <dbReference type="ARBA" id="ARBA00021035"/>
    </source>
</evidence>
<dbReference type="InterPro" id="IPR046938">
    <property type="entry name" value="DNA_clamp_sf"/>
</dbReference>
<dbReference type="SMART" id="SM00480">
    <property type="entry name" value="POL3Bc"/>
    <property type="match status" value="1"/>
</dbReference>
<accession>A0AA51X5P6</accession>